<reference evidence="1" key="1">
    <citation type="journal article" date="2013" name="Nat. Commun.">
        <title>Whole-genome sequencing of Oryza brachyantha reveals mechanisms underlying Oryza genome evolution.</title>
        <authorList>
            <person name="Chen J."/>
            <person name="Huang Q."/>
            <person name="Gao D."/>
            <person name="Wang J."/>
            <person name="Lang Y."/>
            <person name="Liu T."/>
            <person name="Li B."/>
            <person name="Bai Z."/>
            <person name="Luis Goicoechea J."/>
            <person name="Liang C."/>
            <person name="Chen C."/>
            <person name="Zhang W."/>
            <person name="Sun S."/>
            <person name="Liao Y."/>
            <person name="Zhang X."/>
            <person name="Yang L."/>
            <person name="Song C."/>
            <person name="Wang M."/>
            <person name="Shi J."/>
            <person name="Liu G."/>
            <person name="Liu J."/>
            <person name="Zhou H."/>
            <person name="Zhou W."/>
            <person name="Yu Q."/>
            <person name="An N."/>
            <person name="Chen Y."/>
            <person name="Cai Q."/>
            <person name="Wang B."/>
            <person name="Liu B."/>
            <person name="Min J."/>
            <person name="Huang Y."/>
            <person name="Wu H."/>
            <person name="Li Z."/>
            <person name="Zhang Y."/>
            <person name="Yin Y."/>
            <person name="Song W."/>
            <person name="Jiang J."/>
            <person name="Jackson S.A."/>
            <person name="Wing R.A."/>
            <person name="Wang J."/>
            <person name="Chen M."/>
        </authorList>
    </citation>
    <scope>NUCLEOTIDE SEQUENCE [LARGE SCALE GENOMIC DNA]</scope>
    <source>
        <strain evidence="1">cv. IRGC 101232</strain>
    </source>
</reference>
<organism evidence="1">
    <name type="scientific">Oryza brachyantha</name>
    <name type="common">malo sina</name>
    <dbReference type="NCBI Taxonomy" id="4533"/>
    <lineage>
        <taxon>Eukaryota</taxon>
        <taxon>Viridiplantae</taxon>
        <taxon>Streptophyta</taxon>
        <taxon>Embryophyta</taxon>
        <taxon>Tracheophyta</taxon>
        <taxon>Spermatophyta</taxon>
        <taxon>Magnoliopsida</taxon>
        <taxon>Liliopsida</taxon>
        <taxon>Poales</taxon>
        <taxon>Poaceae</taxon>
        <taxon>BOP clade</taxon>
        <taxon>Oryzoideae</taxon>
        <taxon>Oryzeae</taxon>
        <taxon>Oryzinae</taxon>
        <taxon>Oryza</taxon>
    </lineage>
</organism>
<keyword evidence="2" id="KW-1185">Reference proteome</keyword>
<dbReference type="EnsemblPlants" id="OB06G26900.1">
    <property type="protein sequence ID" value="OB06G26900.1"/>
    <property type="gene ID" value="OB06G26900"/>
</dbReference>
<proteinExistence type="predicted"/>
<sequence>MDDDATMEIGAMALRCCRRNRPIFLLGWRPPKQKGSLSILLSEAKLLEREAHVLVNREGCSCPRPSRITINAVIESQSYALLPHGPHSAVRARYGGRGAEPPLSTGHPWILTPGDVCPQGPTPFPSGSGSL</sequence>
<evidence type="ECO:0000313" key="1">
    <source>
        <dbReference type="EnsemblPlants" id="OB06G26900.1"/>
    </source>
</evidence>
<reference evidence="1" key="2">
    <citation type="submission" date="2013-04" db="UniProtKB">
        <authorList>
            <consortium name="EnsemblPlants"/>
        </authorList>
    </citation>
    <scope>IDENTIFICATION</scope>
</reference>
<dbReference type="HOGENOM" id="CLU_1930785_0_0_1"/>
<accession>J3MF96</accession>
<name>J3MF96_ORYBR</name>
<dbReference type="AlphaFoldDB" id="J3MF96"/>
<evidence type="ECO:0000313" key="2">
    <source>
        <dbReference type="Proteomes" id="UP000006038"/>
    </source>
</evidence>
<dbReference type="Proteomes" id="UP000006038">
    <property type="component" value="Chromosome 6"/>
</dbReference>
<protein>
    <submittedName>
        <fullName evidence="1">Uncharacterized protein</fullName>
    </submittedName>
</protein>
<dbReference type="Gramene" id="OB06G26900.1">
    <property type="protein sequence ID" value="OB06G26900.1"/>
    <property type="gene ID" value="OB06G26900"/>
</dbReference>